<name>A0ABR1MAA5_9PEZI</name>
<sequence>MSFSKPALLATAILATGALAKTDLSGCTSSNTVAYGGASVIWYVPGTGEICEALDCGGGRAPPKTTVPGCAAYSGTASYSPSYLPGYGPGATSAPVAAIVEASSTGIAPGSDVAAIVSSTLKVVPSAAGASIYAPAPVSATSLKAGLVATPTPARSTPLQFTGAAAGIVGVKGAMVALAGVAVAGLALL</sequence>
<keyword evidence="1" id="KW-0732">Signal</keyword>
<gene>
    <name evidence="2" type="ORF">J3D65DRAFT_8395</name>
</gene>
<evidence type="ECO:0000256" key="1">
    <source>
        <dbReference type="SAM" id="SignalP"/>
    </source>
</evidence>
<dbReference type="EMBL" id="JBBPEH010000001">
    <property type="protein sequence ID" value="KAK7544186.1"/>
    <property type="molecule type" value="Genomic_DNA"/>
</dbReference>
<evidence type="ECO:0008006" key="4">
    <source>
        <dbReference type="Google" id="ProtNLM"/>
    </source>
</evidence>
<feature type="chain" id="PRO_5046774101" description="Siderophore biosynthesis" evidence="1">
    <location>
        <begin position="21"/>
        <end position="189"/>
    </location>
</feature>
<evidence type="ECO:0000313" key="3">
    <source>
        <dbReference type="Proteomes" id="UP001360953"/>
    </source>
</evidence>
<feature type="signal peptide" evidence="1">
    <location>
        <begin position="1"/>
        <end position="20"/>
    </location>
</feature>
<evidence type="ECO:0000313" key="2">
    <source>
        <dbReference type="EMBL" id="KAK7544186.1"/>
    </source>
</evidence>
<organism evidence="2 3">
    <name type="scientific">Phyllosticta citribraziliensis</name>
    <dbReference type="NCBI Taxonomy" id="989973"/>
    <lineage>
        <taxon>Eukaryota</taxon>
        <taxon>Fungi</taxon>
        <taxon>Dikarya</taxon>
        <taxon>Ascomycota</taxon>
        <taxon>Pezizomycotina</taxon>
        <taxon>Dothideomycetes</taxon>
        <taxon>Dothideomycetes incertae sedis</taxon>
        <taxon>Botryosphaeriales</taxon>
        <taxon>Phyllostictaceae</taxon>
        <taxon>Phyllosticta</taxon>
    </lineage>
</organism>
<reference evidence="2 3" key="1">
    <citation type="submission" date="2024-04" db="EMBL/GenBank/DDBJ databases">
        <title>Phyllosticta paracitricarpa is synonymous to the EU quarantine fungus P. citricarpa based on phylogenomic analyses.</title>
        <authorList>
            <consortium name="Lawrence Berkeley National Laboratory"/>
            <person name="Van ingen-buijs V.A."/>
            <person name="Van westerhoven A.C."/>
            <person name="Haridas S."/>
            <person name="Skiadas P."/>
            <person name="Martin F."/>
            <person name="Groenewald J.Z."/>
            <person name="Crous P.W."/>
            <person name="Seidl M.F."/>
        </authorList>
    </citation>
    <scope>NUCLEOTIDE SEQUENCE [LARGE SCALE GENOMIC DNA]</scope>
    <source>
        <strain evidence="2 3">CPC 17464</strain>
    </source>
</reference>
<accession>A0ABR1MAA5</accession>
<dbReference type="RefSeq" id="XP_066659421.1">
    <property type="nucleotide sequence ID" value="XM_066804225.1"/>
</dbReference>
<proteinExistence type="predicted"/>
<keyword evidence="3" id="KW-1185">Reference proteome</keyword>
<dbReference type="Proteomes" id="UP001360953">
    <property type="component" value="Unassembled WGS sequence"/>
</dbReference>
<protein>
    <recommendedName>
        <fullName evidence="4">Siderophore biosynthesis</fullName>
    </recommendedName>
</protein>
<comment type="caution">
    <text evidence="2">The sequence shown here is derived from an EMBL/GenBank/DDBJ whole genome shotgun (WGS) entry which is preliminary data.</text>
</comment>
<dbReference type="GeneID" id="92037131"/>